<dbReference type="SFLD" id="SFLDG01084">
    <property type="entry name" value="Uncharacterised_Radical_SAM_Su"/>
    <property type="match status" value="1"/>
</dbReference>
<keyword evidence="3" id="KW-0411">Iron-sulfur</keyword>
<dbReference type="InterPro" id="IPR040086">
    <property type="entry name" value="MJ0683-like"/>
</dbReference>
<dbReference type="EMBL" id="CP005934">
    <property type="protein sequence ID" value="AGN26427.1"/>
    <property type="molecule type" value="Genomic_DNA"/>
</dbReference>
<accession>R9T609</accession>
<dbReference type="SFLD" id="SFLDS00029">
    <property type="entry name" value="Radical_SAM"/>
    <property type="match status" value="1"/>
</dbReference>
<dbReference type="GO" id="GO:0046872">
    <property type="term" value="F:metal ion binding"/>
    <property type="evidence" value="ECO:0007669"/>
    <property type="project" value="UniProtKB-KW"/>
</dbReference>
<gene>
    <name evidence="5" type="ORF">MMINT_10850</name>
</gene>
<dbReference type="STRING" id="1295009.MMINT_10850"/>
<proteinExistence type="predicted"/>
<dbReference type="GO" id="GO:0016829">
    <property type="term" value="F:lyase activity"/>
    <property type="evidence" value="ECO:0007669"/>
    <property type="project" value="UniProtKB-KW"/>
</dbReference>
<keyword evidence="6" id="KW-1185">Reference proteome</keyword>
<dbReference type="SUPFAM" id="SSF102114">
    <property type="entry name" value="Radical SAM enzymes"/>
    <property type="match status" value="1"/>
</dbReference>
<dbReference type="GO" id="GO:0051536">
    <property type="term" value="F:iron-sulfur cluster binding"/>
    <property type="evidence" value="ECO:0007669"/>
    <property type="project" value="UniProtKB-KW"/>
</dbReference>
<evidence type="ECO:0000313" key="5">
    <source>
        <dbReference type="EMBL" id="AGN26427.1"/>
    </source>
</evidence>
<reference evidence="5 6" key="1">
    <citation type="journal article" date="2013" name="Genome Announc.">
        <title>Genome sequence of 'Candidatus Methanomassiliicoccus intestinalis' Issoire-Mx1, a third thermoplasmatales-related methanogenic archaeon from human feces.</title>
        <authorList>
            <person name="Borrel G."/>
            <person name="Harris H.M."/>
            <person name="Parisot N."/>
            <person name="Gaci N."/>
            <person name="Tottey W."/>
            <person name="Mihajlovski A."/>
            <person name="Deane J."/>
            <person name="Gribaldo S."/>
            <person name="Bardot O."/>
            <person name="Peyretaillade E."/>
            <person name="Peyret P."/>
            <person name="O'Toole P.W."/>
            <person name="Brugere J.F."/>
        </authorList>
    </citation>
    <scope>NUCLEOTIDE SEQUENCE [LARGE SCALE GENOMIC DNA]</scope>
    <source>
        <strain evidence="5 6">Issoire-Mx1</strain>
    </source>
</reference>
<evidence type="ECO:0000313" key="6">
    <source>
        <dbReference type="Proteomes" id="UP000014070"/>
    </source>
</evidence>
<dbReference type="PANTHER" id="PTHR43432:SF6">
    <property type="entry name" value="RADICAL SAM CORE DOMAIN-CONTAINING PROTEIN"/>
    <property type="match status" value="1"/>
</dbReference>
<protein>
    <submittedName>
        <fullName evidence="5">DNA repair photolyase</fullName>
    </submittedName>
</protein>
<dbReference type="CDD" id="cd01335">
    <property type="entry name" value="Radical_SAM"/>
    <property type="match status" value="1"/>
</dbReference>
<keyword evidence="1" id="KW-0479">Metal-binding</keyword>
<dbReference type="Proteomes" id="UP000014070">
    <property type="component" value="Chromosome"/>
</dbReference>
<evidence type="ECO:0000256" key="2">
    <source>
        <dbReference type="ARBA" id="ARBA00023004"/>
    </source>
</evidence>
<name>R9T609_METII</name>
<dbReference type="Gene3D" id="3.80.30.30">
    <property type="match status" value="1"/>
</dbReference>
<keyword evidence="5" id="KW-0456">Lyase</keyword>
<dbReference type="HOGENOM" id="CLU_015525_2_2_2"/>
<evidence type="ECO:0000259" key="4">
    <source>
        <dbReference type="Pfam" id="PF04055"/>
    </source>
</evidence>
<feature type="domain" description="Radical SAM core" evidence="4">
    <location>
        <begin position="37"/>
        <end position="199"/>
    </location>
</feature>
<dbReference type="InterPro" id="IPR007197">
    <property type="entry name" value="rSAM"/>
</dbReference>
<dbReference type="InterPro" id="IPR058240">
    <property type="entry name" value="rSAM_sf"/>
</dbReference>
<evidence type="ECO:0000256" key="3">
    <source>
        <dbReference type="ARBA" id="ARBA00023014"/>
    </source>
</evidence>
<dbReference type="KEGG" id="mer:MMINT_10850"/>
<dbReference type="Pfam" id="PF04055">
    <property type="entry name" value="Radical_SAM"/>
    <property type="match status" value="1"/>
</dbReference>
<dbReference type="AlphaFoldDB" id="R9T609"/>
<keyword evidence="2" id="KW-0408">Iron</keyword>
<dbReference type="PANTHER" id="PTHR43432">
    <property type="entry name" value="SLR0285 PROTEIN"/>
    <property type="match status" value="1"/>
</dbReference>
<evidence type="ECO:0000256" key="1">
    <source>
        <dbReference type="ARBA" id="ARBA00022723"/>
    </source>
</evidence>
<sequence>MIMSNLDDFIPGPKIKYQACSCALSPSRLPDLNYALNPYIGCSHNCAYCYAPDILKIDRNVWNDVKVKSGISKMLSKELKTKRGIIGLGTVTDPYQPIESVVCNTKQCLLEISKEDLPVSLLTKSDLALRDLKIYSDLTRVEIGFSIATDDEHSKFFEKNVPLPSKRLAAAKEFADVGLDVYVLIGPVINGITDKSDNLISDIVDSGIKRVMIDKLNLRTGLSETLERILPGSSVNSDKASNLIKFRCKSAGIKVEDVF</sequence>
<organism evidence="5 6">
    <name type="scientific">Methanomassiliicoccus intestinalis (strain Issoire-Mx1)</name>
    <dbReference type="NCBI Taxonomy" id="1295009"/>
    <lineage>
        <taxon>Archaea</taxon>
        <taxon>Methanobacteriati</taxon>
        <taxon>Thermoplasmatota</taxon>
        <taxon>Thermoplasmata</taxon>
        <taxon>Methanomassiliicoccales</taxon>
        <taxon>Methanomassiliicoccaceae</taxon>
        <taxon>Methanomassiliicoccus</taxon>
    </lineage>
</organism>
<dbReference type="InParanoid" id="R9T609"/>